<proteinExistence type="predicted"/>
<dbReference type="Pfam" id="PF20182">
    <property type="entry name" value="DUF6545"/>
    <property type="match status" value="1"/>
</dbReference>
<organism evidence="3 4">
    <name type="scientific">Haloechinothrix salitolerans</name>
    <dbReference type="NCBI Taxonomy" id="926830"/>
    <lineage>
        <taxon>Bacteria</taxon>
        <taxon>Bacillati</taxon>
        <taxon>Actinomycetota</taxon>
        <taxon>Actinomycetes</taxon>
        <taxon>Pseudonocardiales</taxon>
        <taxon>Pseudonocardiaceae</taxon>
        <taxon>Haloechinothrix</taxon>
    </lineage>
</organism>
<evidence type="ECO:0000313" key="3">
    <source>
        <dbReference type="EMBL" id="MFC6870040.1"/>
    </source>
</evidence>
<feature type="transmembrane region" description="Helical" evidence="1">
    <location>
        <begin position="219"/>
        <end position="238"/>
    </location>
</feature>
<keyword evidence="4" id="KW-1185">Reference proteome</keyword>
<feature type="transmembrane region" description="Helical" evidence="1">
    <location>
        <begin position="182"/>
        <end position="199"/>
    </location>
</feature>
<feature type="transmembrane region" description="Helical" evidence="1">
    <location>
        <begin position="101"/>
        <end position="122"/>
    </location>
</feature>
<protein>
    <submittedName>
        <fullName evidence="3">MAB_1171c family putative transporter</fullName>
    </submittedName>
</protein>
<gene>
    <name evidence="3" type="ORF">ACFQGD_23130</name>
</gene>
<feature type="domain" description="DUF6545" evidence="2">
    <location>
        <begin position="247"/>
        <end position="377"/>
    </location>
</feature>
<feature type="transmembrane region" description="Helical" evidence="1">
    <location>
        <begin position="142"/>
        <end position="161"/>
    </location>
</feature>
<accession>A0ABW2C3Z2</accession>
<feature type="transmembrane region" description="Helical" evidence="1">
    <location>
        <begin position="32"/>
        <end position="50"/>
    </location>
</feature>
<dbReference type="InterPro" id="IPR050039">
    <property type="entry name" value="MAB_1171c-like"/>
</dbReference>
<keyword evidence="1" id="KW-0812">Transmembrane</keyword>
<name>A0ABW2C3Z2_9PSEU</name>
<comment type="caution">
    <text evidence="3">The sequence shown here is derived from an EMBL/GenBank/DDBJ whole genome shotgun (WGS) entry which is preliminary data.</text>
</comment>
<dbReference type="Proteomes" id="UP001596337">
    <property type="component" value="Unassembled WGS sequence"/>
</dbReference>
<evidence type="ECO:0000259" key="2">
    <source>
        <dbReference type="Pfam" id="PF20182"/>
    </source>
</evidence>
<evidence type="ECO:0000313" key="4">
    <source>
        <dbReference type="Proteomes" id="UP001596337"/>
    </source>
</evidence>
<feature type="transmembrane region" description="Helical" evidence="1">
    <location>
        <begin position="6"/>
        <end position="25"/>
    </location>
</feature>
<dbReference type="NCBIfam" id="NF042915">
    <property type="entry name" value="MAB_1171c_fam"/>
    <property type="match status" value="1"/>
</dbReference>
<feature type="transmembrane region" description="Helical" evidence="1">
    <location>
        <begin position="70"/>
        <end position="89"/>
    </location>
</feature>
<dbReference type="EMBL" id="JBHSXX010000001">
    <property type="protein sequence ID" value="MFC6870040.1"/>
    <property type="molecule type" value="Genomic_DNA"/>
</dbReference>
<sequence>MNAILYPLCAAVAWIGLLFKIPALLGRDRGHAAAAVGMFYLFMGLTFTISDPRVWAAIGSASGVSNLALVLSQGCVIGVAASQLAALTFWEDPPERAARRVRGQTIAFGGVLAAMVVLFTLADLTEEDTTTAAVRYAGEGMYSVYLMLYVTAFAVAEYFIAVRCFQYARMVDGTWLRRGLRLAAAGAIGGLIYCAARYADVVAKPLGLDPQRWEFLARLGAGVGGILALIGWSIPGWAPQLRAVRGWLRRYRAYRDLYPLWHALLTANPDLALEPNAGRRAFRDLDFRLHRRAIEIRDGIRWLRPYQSVDVADVAAGAADEGSRANAEAVTIATALAARAKAEVPASPTQGVAAPDPAADGSREETAWLVQVARAFATLERS</sequence>
<keyword evidence="1" id="KW-1133">Transmembrane helix</keyword>
<keyword evidence="1" id="KW-0472">Membrane</keyword>
<dbReference type="RefSeq" id="WP_345394112.1">
    <property type="nucleotide sequence ID" value="NZ_BAABLA010000021.1"/>
</dbReference>
<evidence type="ECO:0000256" key="1">
    <source>
        <dbReference type="SAM" id="Phobius"/>
    </source>
</evidence>
<dbReference type="InterPro" id="IPR046675">
    <property type="entry name" value="DUF6545"/>
</dbReference>
<reference evidence="4" key="1">
    <citation type="journal article" date="2019" name="Int. J. Syst. Evol. Microbiol.">
        <title>The Global Catalogue of Microorganisms (GCM) 10K type strain sequencing project: providing services to taxonomists for standard genome sequencing and annotation.</title>
        <authorList>
            <consortium name="The Broad Institute Genomics Platform"/>
            <consortium name="The Broad Institute Genome Sequencing Center for Infectious Disease"/>
            <person name="Wu L."/>
            <person name="Ma J."/>
        </authorList>
    </citation>
    <scope>NUCLEOTIDE SEQUENCE [LARGE SCALE GENOMIC DNA]</scope>
    <source>
        <strain evidence="4">KCTC 32255</strain>
    </source>
</reference>